<evidence type="ECO:0000256" key="1">
    <source>
        <dbReference type="SAM" id="MobiDB-lite"/>
    </source>
</evidence>
<name>A0A673UFV9_SURSU</name>
<dbReference type="Proteomes" id="UP000472268">
    <property type="component" value="Chromosome 12"/>
</dbReference>
<dbReference type="PANTHER" id="PTHR31254:SF1">
    <property type="entry name" value="TEKTIN BUNDLE-INTERACTING PROTEIN 1"/>
    <property type="match status" value="1"/>
</dbReference>
<reference evidence="2" key="2">
    <citation type="submission" date="2025-08" db="UniProtKB">
        <authorList>
            <consortium name="Ensembl"/>
        </authorList>
    </citation>
    <scope>IDENTIFICATION</scope>
</reference>
<dbReference type="Pfam" id="PF15041">
    <property type="entry name" value="TKTI1"/>
    <property type="match status" value="1"/>
</dbReference>
<dbReference type="AlphaFoldDB" id="A0A673UFV9"/>
<dbReference type="PANTHER" id="PTHR31254">
    <property type="entry name" value="HYPOTHETICAL PROTEIN LOC690617"/>
    <property type="match status" value="1"/>
</dbReference>
<reference evidence="2" key="3">
    <citation type="submission" date="2025-09" db="UniProtKB">
        <authorList>
            <consortium name="Ensembl"/>
        </authorList>
    </citation>
    <scope>IDENTIFICATION</scope>
</reference>
<proteinExistence type="predicted"/>
<reference evidence="2 3" key="1">
    <citation type="submission" date="2019-05" db="EMBL/GenBank/DDBJ databases">
        <title>A Chromosome-scale Meerkat (S. suricatta) Genome Assembly.</title>
        <authorList>
            <person name="Dudchenko O."/>
            <person name="Lieberman Aiden E."/>
            <person name="Tung J."/>
            <person name="Barreiro L.B."/>
            <person name="Clutton-Brock T.H."/>
        </authorList>
    </citation>
    <scope>NUCLEOTIDE SEQUENCE [LARGE SCALE GENOMIC DNA]</scope>
</reference>
<feature type="region of interest" description="Disordered" evidence="1">
    <location>
        <begin position="311"/>
        <end position="340"/>
    </location>
</feature>
<dbReference type="InterPro" id="IPR029203">
    <property type="entry name" value="TKTI1"/>
</dbReference>
<feature type="compositionally biased region" description="Pro residues" evidence="1">
    <location>
        <begin position="331"/>
        <end position="340"/>
    </location>
</feature>
<evidence type="ECO:0000313" key="2">
    <source>
        <dbReference type="Ensembl" id="ENSSSUP00005020150.1"/>
    </source>
</evidence>
<evidence type="ECO:0000313" key="3">
    <source>
        <dbReference type="Proteomes" id="UP000472268"/>
    </source>
</evidence>
<sequence length="340" mass="38026">MCLGSVRGAAGAGPSLLASEGRSTMVCVSAVPLRTGRQAVHAHVRVLLRVRRRQEQRRDRAGVRRDRAGVRRDRAGVRRAGWEGGIPLLSRPSPQGRACPWPGPPPSRSPQHCCQDTEWPLSFVAVHNGPTPWGPCRHADPARLYLPQGTLEVVFPAPLYSDDYLSLEGPRWTPAIKQATRWKHTPLGRDAAGQLGYTGLTTAGPREAWYTLPWAPDHPRREAYARWHGCHSQRERRLPLAYAQRLRETAWPGPVTPAWCRAPGPQWGSTVGMDRAIRGKEYVVSRHQHGLAPPQRSDYVPCLSVPQWPRHTSQDFPRWSPEPRCPSTHQRPPPAPRPGR</sequence>
<accession>A0A673UFV9</accession>
<gene>
    <name evidence="2" type="primary">TEKTIP1</name>
</gene>
<organism evidence="2 3">
    <name type="scientific">Suricata suricatta</name>
    <name type="common">Meerkat</name>
    <dbReference type="NCBI Taxonomy" id="37032"/>
    <lineage>
        <taxon>Eukaryota</taxon>
        <taxon>Metazoa</taxon>
        <taxon>Chordata</taxon>
        <taxon>Craniata</taxon>
        <taxon>Vertebrata</taxon>
        <taxon>Euteleostomi</taxon>
        <taxon>Mammalia</taxon>
        <taxon>Eutheria</taxon>
        <taxon>Laurasiatheria</taxon>
        <taxon>Carnivora</taxon>
        <taxon>Feliformia</taxon>
        <taxon>Herpestidae</taxon>
        <taxon>Suricata</taxon>
    </lineage>
</organism>
<keyword evidence="3" id="KW-1185">Reference proteome</keyword>
<dbReference type="Ensembl" id="ENSSSUT00005023039.1">
    <property type="protein sequence ID" value="ENSSSUP00005020150.1"/>
    <property type="gene ID" value="ENSSSUG00005013068.1"/>
</dbReference>
<protein>
    <submittedName>
        <fullName evidence="2">Uncharacterized protein</fullName>
    </submittedName>
</protein>